<protein>
    <submittedName>
        <fullName evidence="1">Uncharacterized protein</fullName>
    </submittedName>
</protein>
<gene>
    <name evidence="1" type="ORF">BV25DRAFT_1843748</name>
</gene>
<dbReference type="Proteomes" id="UP000814140">
    <property type="component" value="Unassembled WGS sequence"/>
</dbReference>
<organism evidence="1 2">
    <name type="scientific">Artomyces pyxidatus</name>
    <dbReference type="NCBI Taxonomy" id="48021"/>
    <lineage>
        <taxon>Eukaryota</taxon>
        <taxon>Fungi</taxon>
        <taxon>Dikarya</taxon>
        <taxon>Basidiomycota</taxon>
        <taxon>Agaricomycotina</taxon>
        <taxon>Agaricomycetes</taxon>
        <taxon>Russulales</taxon>
        <taxon>Auriscalpiaceae</taxon>
        <taxon>Artomyces</taxon>
    </lineage>
</organism>
<accession>A0ACB8SEF7</accession>
<evidence type="ECO:0000313" key="2">
    <source>
        <dbReference type="Proteomes" id="UP000814140"/>
    </source>
</evidence>
<dbReference type="EMBL" id="MU277516">
    <property type="protein sequence ID" value="KAI0054321.1"/>
    <property type="molecule type" value="Genomic_DNA"/>
</dbReference>
<feature type="non-terminal residue" evidence="1">
    <location>
        <position position="551"/>
    </location>
</feature>
<keyword evidence="2" id="KW-1185">Reference proteome</keyword>
<reference evidence="1" key="2">
    <citation type="journal article" date="2022" name="New Phytol.">
        <title>Evolutionary transition to the ectomycorrhizal habit in the genomes of a hyperdiverse lineage of mushroom-forming fungi.</title>
        <authorList>
            <person name="Looney B."/>
            <person name="Miyauchi S."/>
            <person name="Morin E."/>
            <person name="Drula E."/>
            <person name="Courty P.E."/>
            <person name="Kohler A."/>
            <person name="Kuo A."/>
            <person name="LaButti K."/>
            <person name="Pangilinan J."/>
            <person name="Lipzen A."/>
            <person name="Riley R."/>
            <person name="Andreopoulos W."/>
            <person name="He G."/>
            <person name="Johnson J."/>
            <person name="Nolan M."/>
            <person name="Tritt A."/>
            <person name="Barry K.W."/>
            <person name="Grigoriev I.V."/>
            <person name="Nagy L.G."/>
            <person name="Hibbett D."/>
            <person name="Henrissat B."/>
            <person name="Matheny P.B."/>
            <person name="Labbe J."/>
            <person name="Martin F.M."/>
        </authorList>
    </citation>
    <scope>NUCLEOTIDE SEQUENCE</scope>
    <source>
        <strain evidence="1">HHB10654</strain>
    </source>
</reference>
<proteinExistence type="predicted"/>
<sequence length="551" mass="61193">QEVDAYPFQVEPSDRTVRGKSMVSGQFSFRDGFSWIKRSGLSSKRANWRQEGHGSAEYMRKRGRVDEDEATQATARDVINISGIPWSERLQQINRSHIYKPPKKQRLHLDHTGTASLYAEAGAGVQARSNTCIGMDIEVTPSGPASAMVEAGLSDGNGRRFWEDARVGQWPPTADVFAWRNGIKTILPYAGLLLGKVDEDVNAVETMAAAWDAEAGEESGNSPATFLTWNPLEMDKTGLQIREALSVNTTVVVRRWTFDGSPLDYGEKGLKRSRGSLVDPIQYHCAAKRIENRLCGKAGTVPHVNTSLREFLRLSNTEDACGNLMDSPEVNGPTPPFVAEVADDVWAWKVTAREGYEEEGIALQANAKRGGLQAREAAIKEARNSSDDATANQLGPRVATLDTVNLRHWDLVTMAGFFTWPHQDANGLCTWASIRDGAKLWGMIRFNSGSTSSRNSRKAMIDLFEKTAEFEFVIVLERGSAIIMPPGAWHEVYTPVNTVISDGHFLCYDALHLTQWSRLYDHMDKYATNADHVGVRRTLARMAIALRYVDR</sequence>
<reference evidence="1" key="1">
    <citation type="submission" date="2021-03" db="EMBL/GenBank/DDBJ databases">
        <authorList>
            <consortium name="DOE Joint Genome Institute"/>
            <person name="Ahrendt S."/>
            <person name="Looney B.P."/>
            <person name="Miyauchi S."/>
            <person name="Morin E."/>
            <person name="Drula E."/>
            <person name="Courty P.E."/>
            <person name="Chicoki N."/>
            <person name="Fauchery L."/>
            <person name="Kohler A."/>
            <person name="Kuo A."/>
            <person name="Labutti K."/>
            <person name="Pangilinan J."/>
            <person name="Lipzen A."/>
            <person name="Riley R."/>
            <person name="Andreopoulos W."/>
            <person name="He G."/>
            <person name="Johnson J."/>
            <person name="Barry K.W."/>
            <person name="Grigoriev I.V."/>
            <person name="Nagy L."/>
            <person name="Hibbett D."/>
            <person name="Henrissat B."/>
            <person name="Matheny P.B."/>
            <person name="Labbe J."/>
            <person name="Martin F."/>
        </authorList>
    </citation>
    <scope>NUCLEOTIDE SEQUENCE</scope>
    <source>
        <strain evidence="1">HHB10654</strain>
    </source>
</reference>
<evidence type="ECO:0000313" key="1">
    <source>
        <dbReference type="EMBL" id="KAI0054321.1"/>
    </source>
</evidence>
<feature type="non-terminal residue" evidence="1">
    <location>
        <position position="1"/>
    </location>
</feature>
<name>A0ACB8SEF7_9AGAM</name>
<comment type="caution">
    <text evidence="1">The sequence shown here is derived from an EMBL/GenBank/DDBJ whole genome shotgun (WGS) entry which is preliminary data.</text>
</comment>